<dbReference type="Gene3D" id="1.20.1560.10">
    <property type="entry name" value="ABC transporter type 1, transmembrane domain"/>
    <property type="match status" value="1"/>
</dbReference>
<dbReference type="EMBL" id="NOXU01000029">
    <property type="protein sequence ID" value="OYQ34279.1"/>
    <property type="molecule type" value="Genomic_DNA"/>
</dbReference>
<feature type="transmembrane region" description="Helical" evidence="8">
    <location>
        <begin position="313"/>
        <end position="340"/>
    </location>
</feature>
<keyword evidence="13" id="KW-1185">Reference proteome</keyword>
<evidence type="ECO:0000256" key="5">
    <source>
        <dbReference type="ARBA" id="ARBA00022989"/>
    </source>
</evidence>
<accession>A0A255YYM0</accession>
<dbReference type="PROSITE" id="PS50893">
    <property type="entry name" value="ABC_TRANSPORTER_2"/>
    <property type="match status" value="1"/>
</dbReference>
<dbReference type="PROSITE" id="PS50990">
    <property type="entry name" value="PEPTIDASE_C39"/>
    <property type="match status" value="1"/>
</dbReference>
<dbReference type="Gene3D" id="3.40.50.300">
    <property type="entry name" value="P-loop containing nucleotide triphosphate hydrolases"/>
    <property type="match status" value="1"/>
</dbReference>
<dbReference type="GO" id="GO:0016887">
    <property type="term" value="F:ATP hydrolysis activity"/>
    <property type="evidence" value="ECO:0007669"/>
    <property type="project" value="InterPro"/>
</dbReference>
<dbReference type="GO" id="GO:0008233">
    <property type="term" value="F:peptidase activity"/>
    <property type="evidence" value="ECO:0007669"/>
    <property type="project" value="InterPro"/>
</dbReference>
<feature type="region of interest" description="Disordered" evidence="7">
    <location>
        <begin position="1"/>
        <end position="27"/>
    </location>
</feature>
<dbReference type="PANTHER" id="PTHR24221:SF606">
    <property type="entry name" value="COLICIN V SECRETION-PROCESSING ATP-BINDING PROTEIN"/>
    <property type="match status" value="1"/>
</dbReference>
<feature type="transmembrane region" description="Helical" evidence="8">
    <location>
        <begin position="223"/>
        <end position="240"/>
    </location>
</feature>
<evidence type="ECO:0000259" key="11">
    <source>
        <dbReference type="PROSITE" id="PS50990"/>
    </source>
</evidence>
<dbReference type="InterPro" id="IPR011527">
    <property type="entry name" value="ABC1_TM_dom"/>
</dbReference>
<evidence type="ECO:0000256" key="8">
    <source>
        <dbReference type="SAM" id="Phobius"/>
    </source>
</evidence>
<feature type="domain" description="ABC transmembrane type-1" evidence="10">
    <location>
        <begin position="189"/>
        <end position="469"/>
    </location>
</feature>
<evidence type="ECO:0000259" key="9">
    <source>
        <dbReference type="PROSITE" id="PS50893"/>
    </source>
</evidence>
<organism evidence="12 13">
    <name type="scientific">Niveispirillum lacus</name>
    <dbReference type="NCBI Taxonomy" id="1981099"/>
    <lineage>
        <taxon>Bacteria</taxon>
        <taxon>Pseudomonadati</taxon>
        <taxon>Pseudomonadota</taxon>
        <taxon>Alphaproteobacteria</taxon>
        <taxon>Rhodospirillales</taxon>
        <taxon>Azospirillaceae</taxon>
        <taxon>Niveispirillum</taxon>
    </lineage>
</organism>
<dbReference type="PROSITE" id="PS00211">
    <property type="entry name" value="ABC_TRANSPORTER_1"/>
    <property type="match status" value="1"/>
</dbReference>
<reference evidence="12 13" key="1">
    <citation type="submission" date="2017-07" db="EMBL/GenBank/DDBJ databases">
        <title>Niveispirillum cyanobacteriorum sp. nov., isolated from cyanobacterial aggregates in a eutrophic lake.</title>
        <authorList>
            <person name="Cai H."/>
        </authorList>
    </citation>
    <scope>NUCLEOTIDE SEQUENCE [LARGE SCALE GENOMIC DNA]</scope>
    <source>
        <strain evidence="13">TH1-14</strain>
    </source>
</reference>
<dbReference type="SUPFAM" id="SSF52540">
    <property type="entry name" value="P-loop containing nucleoside triphosphate hydrolases"/>
    <property type="match status" value="1"/>
</dbReference>
<evidence type="ECO:0000313" key="12">
    <source>
        <dbReference type="EMBL" id="OYQ34279.1"/>
    </source>
</evidence>
<evidence type="ECO:0000256" key="4">
    <source>
        <dbReference type="ARBA" id="ARBA00022840"/>
    </source>
</evidence>
<dbReference type="GO" id="GO:0005524">
    <property type="term" value="F:ATP binding"/>
    <property type="evidence" value="ECO:0007669"/>
    <property type="project" value="UniProtKB-KW"/>
</dbReference>
<dbReference type="GO" id="GO:0005886">
    <property type="term" value="C:plasma membrane"/>
    <property type="evidence" value="ECO:0007669"/>
    <property type="project" value="UniProtKB-SubCell"/>
</dbReference>
<comment type="caution">
    <text evidence="12">The sequence shown here is derived from an EMBL/GenBank/DDBJ whole genome shotgun (WGS) entry which is preliminary data.</text>
</comment>
<gene>
    <name evidence="12" type="ORF">CHU95_12635</name>
</gene>
<evidence type="ECO:0000256" key="6">
    <source>
        <dbReference type="ARBA" id="ARBA00023136"/>
    </source>
</evidence>
<dbReference type="PROSITE" id="PS50929">
    <property type="entry name" value="ABC_TM1F"/>
    <property type="match status" value="1"/>
</dbReference>
<keyword evidence="5 8" id="KW-1133">Transmembrane helix</keyword>
<evidence type="ECO:0000256" key="3">
    <source>
        <dbReference type="ARBA" id="ARBA00022741"/>
    </source>
</evidence>
<feature type="compositionally biased region" description="Basic residues" evidence="7">
    <location>
        <begin position="1"/>
        <end position="18"/>
    </location>
</feature>
<keyword evidence="2 8" id="KW-0812">Transmembrane</keyword>
<evidence type="ECO:0000256" key="1">
    <source>
        <dbReference type="ARBA" id="ARBA00004651"/>
    </source>
</evidence>
<dbReference type="InterPro" id="IPR003439">
    <property type="entry name" value="ABC_transporter-like_ATP-bd"/>
</dbReference>
<dbReference type="GO" id="GO:0006508">
    <property type="term" value="P:proteolysis"/>
    <property type="evidence" value="ECO:0007669"/>
    <property type="project" value="InterPro"/>
</dbReference>
<protein>
    <recommendedName>
        <fullName evidence="14">ABC transporter</fullName>
    </recommendedName>
</protein>
<feature type="transmembrane region" description="Helical" evidence="8">
    <location>
        <begin position="189"/>
        <end position="211"/>
    </location>
</feature>
<feature type="domain" description="Peptidase C39" evidence="11">
    <location>
        <begin position="32"/>
        <end position="151"/>
    </location>
</feature>
<evidence type="ECO:0000256" key="2">
    <source>
        <dbReference type="ARBA" id="ARBA00022692"/>
    </source>
</evidence>
<dbReference type="Proteomes" id="UP000216998">
    <property type="component" value="Unassembled WGS sequence"/>
</dbReference>
<evidence type="ECO:0008006" key="14">
    <source>
        <dbReference type="Google" id="ProtNLM"/>
    </source>
</evidence>
<keyword evidence="3" id="KW-0547">Nucleotide-binding</keyword>
<dbReference type="InterPro" id="IPR017871">
    <property type="entry name" value="ABC_transporter-like_CS"/>
</dbReference>
<dbReference type="PANTHER" id="PTHR24221">
    <property type="entry name" value="ATP-BINDING CASSETTE SUB-FAMILY B"/>
    <property type="match status" value="1"/>
</dbReference>
<evidence type="ECO:0000313" key="13">
    <source>
        <dbReference type="Proteomes" id="UP000216998"/>
    </source>
</evidence>
<dbReference type="InterPro" id="IPR039421">
    <property type="entry name" value="Type_1_exporter"/>
</dbReference>
<dbReference type="GO" id="GO:0140359">
    <property type="term" value="F:ABC-type transporter activity"/>
    <property type="evidence" value="ECO:0007669"/>
    <property type="project" value="InterPro"/>
</dbReference>
<dbReference type="SMART" id="SM00382">
    <property type="entry name" value="AAA"/>
    <property type="match status" value="1"/>
</dbReference>
<dbReference type="SUPFAM" id="SSF90123">
    <property type="entry name" value="ABC transporter transmembrane region"/>
    <property type="match status" value="1"/>
</dbReference>
<evidence type="ECO:0000259" key="10">
    <source>
        <dbReference type="PROSITE" id="PS50929"/>
    </source>
</evidence>
<dbReference type="Gene3D" id="3.90.70.10">
    <property type="entry name" value="Cysteine proteinases"/>
    <property type="match status" value="1"/>
</dbReference>
<name>A0A255YYM0_9PROT</name>
<dbReference type="AlphaFoldDB" id="A0A255YYM0"/>
<dbReference type="Pfam" id="PF03412">
    <property type="entry name" value="Peptidase_C39"/>
    <property type="match status" value="1"/>
</dbReference>
<feature type="domain" description="ABC transporter" evidence="9">
    <location>
        <begin position="509"/>
        <end position="723"/>
    </location>
</feature>
<dbReference type="InterPro" id="IPR005074">
    <property type="entry name" value="Peptidase_C39"/>
</dbReference>
<keyword evidence="6 8" id="KW-0472">Membrane</keyword>
<dbReference type="InterPro" id="IPR036640">
    <property type="entry name" value="ABC1_TM_sf"/>
</dbReference>
<keyword evidence="4" id="KW-0067">ATP-binding</keyword>
<dbReference type="InterPro" id="IPR027417">
    <property type="entry name" value="P-loop_NTPase"/>
</dbReference>
<dbReference type="OrthoDB" id="5288404at2"/>
<dbReference type="Pfam" id="PF00664">
    <property type="entry name" value="ABC_membrane"/>
    <property type="match status" value="1"/>
</dbReference>
<sequence>MGCGPKRRHHKPDKRHSKPSGPIMPRTPVILQSEPSECGLACLSMIFASFGRAVSLADLRRATPTSFRGTTLRQMMAIATDHGLECEPYRLELEHLKSIRLPAVLHWDMRHFVVLVRASRRYAWIHDPAIGERRVPWAVISDHFTGFVMLVRPSPHFEPAAAKAGRTGSEFNVATLLTRTLTMQGGIPLLIGLSLVLQLLTLGLPLFSQVLIDDVILRGRHDLVASMFVVFAIVAVMSLLTMAARGLFSVSLGTTASLDLMNWIVYRLLRLPTTFFEERSTGDILTRLSPLRQIQRTLTDNVVTSLSEGLMSVVLLVIMALYDLWSTVIVVAVVAAKLILVRIIGRRMKILTNEASVAASAESSLLLEAIRNIVPLRIFGLESMVHARWGRRVFDSMHAGERAAMGNLALMVSTEALTLVQTAAVLALGVQSVDDKTMSVGMLVAYMAFMGQLTGKVSKLESAIVDLTTTAAHVGRVAEFVAEPLTAGNMAGAAGAAHRPGKTEGQIGLTLDRCSFRYAPHLPWLFQDISLEIQPGETVGIVGSSGAGKTTLLNLLLGLRAPTAGEIRLDRDRITPTTRHLMPHRMAVVMQGETPFAGTILDNISLFEDEPDLPRVHWAASMAALDDDIRNMQMRYDTLVGEAGVGLSAGQRQRLLIARCLYQMPQILILDEATSNLDPQTEAKIVDNIASLHMTTVIVAHREAALRRAAQVYQLTGGRLNRVR</sequence>
<comment type="subcellular location">
    <subcellularLocation>
        <location evidence="1">Cell membrane</location>
        <topology evidence="1">Multi-pass membrane protein</topology>
    </subcellularLocation>
</comment>
<dbReference type="Pfam" id="PF00005">
    <property type="entry name" value="ABC_tran"/>
    <property type="match status" value="1"/>
</dbReference>
<proteinExistence type="predicted"/>
<evidence type="ECO:0000256" key="7">
    <source>
        <dbReference type="SAM" id="MobiDB-lite"/>
    </source>
</evidence>
<dbReference type="GO" id="GO:0034040">
    <property type="term" value="F:ATPase-coupled lipid transmembrane transporter activity"/>
    <property type="evidence" value="ECO:0007669"/>
    <property type="project" value="TreeGrafter"/>
</dbReference>
<dbReference type="InterPro" id="IPR003593">
    <property type="entry name" value="AAA+_ATPase"/>
</dbReference>